<evidence type="ECO:0008006" key="5">
    <source>
        <dbReference type="Google" id="ProtNLM"/>
    </source>
</evidence>
<feature type="signal peptide" evidence="2">
    <location>
        <begin position="1"/>
        <end position="23"/>
    </location>
</feature>
<dbReference type="PROSITE" id="PS51257">
    <property type="entry name" value="PROKAR_LIPOPROTEIN"/>
    <property type="match status" value="1"/>
</dbReference>
<evidence type="ECO:0000256" key="1">
    <source>
        <dbReference type="SAM" id="MobiDB-lite"/>
    </source>
</evidence>
<feature type="chain" id="PRO_5047542112" description="Lipocalin-like domain-containing protein" evidence="2">
    <location>
        <begin position="24"/>
        <end position="183"/>
    </location>
</feature>
<protein>
    <recommendedName>
        <fullName evidence="5">Lipocalin-like domain-containing protein</fullName>
    </recommendedName>
</protein>
<proteinExistence type="predicted"/>
<evidence type="ECO:0000313" key="4">
    <source>
        <dbReference type="Proteomes" id="UP001597533"/>
    </source>
</evidence>
<evidence type="ECO:0000313" key="3">
    <source>
        <dbReference type="EMBL" id="MFD2823805.1"/>
    </source>
</evidence>
<reference evidence="4" key="1">
    <citation type="journal article" date="2019" name="Int. J. Syst. Evol. Microbiol.">
        <title>The Global Catalogue of Microorganisms (GCM) 10K type strain sequencing project: providing services to taxonomists for standard genome sequencing and annotation.</title>
        <authorList>
            <consortium name="The Broad Institute Genomics Platform"/>
            <consortium name="The Broad Institute Genome Sequencing Center for Infectious Disease"/>
            <person name="Wu L."/>
            <person name="Ma J."/>
        </authorList>
    </citation>
    <scope>NUCLEOTIDE SEQUENCE [LARGE SCALE GENOMIC DNA]</scope>
    <source>
        <strain evidence="4">KCTC 32141</strain>
    </source>
</reference>
<sequence>MKTISRIVITFLTLLAISCSSDSSDDGQSGGPGGQDAHTYSLAFTGGDVDGDTFTGSKPNNEILAVRIDGTIDEPDVILLTIAEEAQANNFNVGFQIKMNGDTPVSFNENGDANDSQMVLTYDDYTLNATSGSMTITGMGEVVYQDVVLPYFELEFTAEMQGVSSSNSFVTQVSGTIIVKRKN</sequence>
<comment type="caution">
    <text evidence="3">The sequence shown here is derived from an EMBL/GenBank/DDBJ whole genome shotgun (WGS) entry which is preliminary data.</text>
</comment>
<organism evidence="3 4">
    <name type="scientific">Lacinutrix iliipiscaria</name>
    <dbReference type="NCBI Taxonomy" id="1230532"/>
    <lineage>
        <taxon>Bacteria</taxon>
        <taxon>Pseudomonadati</taxon>
        <taxon>Bacteroidota</taxon>
        <taxon>Flavobacteriia</taxon>
        <taxon>Flavobacteriales</taxon>
        <taxon>Flavobacteriaceae</taxon>
        <taxon>Lacinutrix</taxon>
    </lineage>
</organism>
<keyword evidence="4" id="KW-1185">Reference proteome</keyword>
<name>A0ABW5WPG0_9FLAO</name>
<keyword evidence="2" id="KW-0732">Signal</keyword>
<evidence type="ECO:0000256" key="2">
    <source>
        <dbReference type="SAM" id="SignalP"/>
    </source>
</evidence>
<dbReference type="Proteomes" id="UP001597533">
    <property type="component" value="Unassembled WGS sequence"/>
</dbReference>
<dbReference type="EMBL" id="JBHUOV010000002">
    <property type="protein sequence ID" value="MFD2823805.1"/>
    <property type="molecule type" value="Genomic_DNA"/>
</dbReference>
<feature type="region of interest" description="Disordered" evidence="1">
    <location>
        <begin position="23"/>
        <end position="42"/>
    </location>
</feature>
<dbReference type="RefSeq" id="WP_183488021.1">
    <property type="nucleotide sequence ID" value="NZ_JBHUOV010000002.1"/>
</dbReference>
<accession>A0ABW5WPG0</accession>
<gene>
    <name evidence="3" type="ORF">ACFS5M_08995</name>
</gene>